<dbReference type="Proteomes" id="UP001160625">
    <property type="component" value="Unassembled WGS sequence"/>
</dbReference>
<protein>
    <submittedName>
        <fullName evidence="1">Uncharacterized protein</fullName>
    </submittedName>
</protein>
<name>A0ABT6MXM2_9SPHN</name>
<dbReference type="EMBL" id="JARYGZ010000001">
    <property type="protein sequence ID" value="MDH7637662.1"/>
    <property type="molecule type" value="Genomic_DNA"/>
</dbReference>
<dbReference type="RefSeq" id="WP_281043005.1">
    <property type="nucleotide sequence ID" value="NZ_JARYGZ010000001.1"/>
</dbReference>
<evidence type="ECO:0000313" key="2">
    <source>
        <dbReference type="Proteomes" id="UP001160625"/>
    </source>
</evidence>
<organism evidence="1 2">
    <name type="scientific">Sphingomonas oryzagri</name>
    <dbReference type="NCBI Taxonomy" id="3042314"/>
    <lineage>
        <taxon>Bacteria</taxon>
        <taxon>Pseudomonadati</taxon>
        <taxon>Pseudomonadota</taxon>
        <taxon>Alphaproteobacteria</taxon>
        <taxon>Sphingomonadales</taxon>
        <taxon>Sphingomonadaceae</taxon>
        <taxon>Sphingomonas</taxon>
    </lineage>
</organism>
<evidence type="ECO:0000313" key="1">
    <source>
        <dbReference type="EMBL" id="MDH7637662.1"/>
    </source>
</evidence>
<reference evidence="1" key="1">
    <citation type="submission" date="2023-04" db="EMBL/GenBank/DDBJ databases">
        <title>Sphingomonas sp. MAHUQ-71 isolated from rice field.</title>
        <authorList>
            <person name="Huq M.A."/>
        </authorList>
    </citation>
    <scope>NUCLEOTIDE SEQUENCE</scope>
    <source>
        <strain evidence="1">MAHUQ-71</strain>
    </source>
</reference>
<sequence length="88" mass="9282">MREDTAASRHAGPALRPGDWAILAAALPAIAILSQGVHDLAINCLGIPYPYDTAVPVWVRSHAMRRRFCFAVAPGGGSIAAVCSSQRL</sequence>
<proteinExistence type="predicted"/>
<keyword evidence="2" id="KW-1185">Reference proteome</keyword>
<accession>A0ABT6MXM2</accession>
<gene>
    <name evidence="1" type="ORF">QGN17_02860</name>
</gene>
<comment type="caution">
    <text evidence="1">The sequence shown here is derived from an EMBL/GenBank/DDBJ whole genome shotgun (WGS) entry which is preliminary data.</text>
</comment>